<evidence type="ECO:0000313" key="7">
    <source>
        <dbReference type="EMBL" id="KAF2095153.1"/>
    </source>
</evidence>
<keyword evidence="3 6" id="KW-1133">Transmembrane helix</keyword>
<dbReference type="GO" id="GO:0071944">
    <property type="term" value="C:cell periphery"/>
    <property type="evidence" value="ECO:0007669"/>
    <property type="project" value="UniProtKB-ARBA"/>
</dbReference>
<comment type="subcellular location">
    <subcellularLocation>
        <location evidence="1">Membrane</location>
        <topology evidence="1">Single-pass membrane protein</topology>
    </subcellularLocation>
</comment>
<dbReference type="Proteomes" id="UP000799772">
    <property type="component" value="Unassembled WGS sequence"/>
</dbReference>
<accession>A0A9P4I938</accession>
<keyword evidence="4 6" id="KW-0472">Membrane</keyword>
<evidence type="ECO:0000256" key="4">
    <source>
        <dbReference type="ARBA" id="ARBA00023136"/>
    </source>
</evidence>
<keyword evidence="8" id="KW-1185">Reference proteome</keyword>
<dbReference type="GO" id="GO:0016020">
    <property type="term" value="C:membrane"/>
    <property type="evidence" value="ECO:0007669"/>
    <property type="project" value="UniProtKB-SubCell"/>
</dbReference>
<evidence type="ECO:0000256" key="1">
    <source>
        <dbReference type="ARBA" id="ARBA00004167"/>
    </source>
</evidence>
<dbReference type="EMBL" id="ML978132">
    <property type="protein sequence ID" value="KAF2095153.1"/>
    <property type="molecule type" value="Genomic_DNA"/>
</dbReference>
<feature type="region of interest" description="Disordered" evidence="5">
    <location>
        <begin position="148"/>
        <end position="252"/>
    </location>
</feature>
<dbReference type="PANTHER" id="PTHR15549">
    <property type="entry name" value="PAIRED IMMUNOGLOBULIN-LIKE TYPE 2 RECEPTOR"/>
    <property type="match status" value="1"/>
</dbReference>
<feature type="transmembrane region" description="Helical" evidence="6">
    <location>
        <begin position="260"/>
        <end position="282"/>
    </location>
</feature>
<protein>
    <submittedName>
        <fullName evidence="7">Uncharacterized protein</fullName>
    </submittedName>
</protein>
<evidence type="ECO:0000256" key="6">
    <source>
        <dbReference type="SAM" id="Phobius"/>
    </source>
</evidence>
<name>A0A9P4I938_9PEZI</name>
<evidence type="ECO:0000256" key="3">
    <source>
        <dbReference type="ARBA" id="ARBA00022989"/>
    </source>
</evidence>
<organism evidence="7 8">
    <name type="scientific">Rhizodiscina lignyota</name>
    <dbReference type="NCBI Taxonomy" id="1504668"/>
    <lineage>
        <taxon>Eukaryota</taxon>
        <taxon>Fungi</taxon>
        <taxon>Dikarya</taxon>
        <taxon>Ascomycota</taxon>
        <taxon>Pezizomycotina</taxon>
        <taxon>Dothideomycetes</taxon>
        <taxon>Pleosporomycetidae</taxon>
        <taxon>Aulographales</taxon>
        <taxon>Rhizodiscinaceae</taxon>
        <taxon>Rhizodiscina</taxon>
    </lineage>
</organism>
<evidence type="ECO:0000256" key="5">
    <source>
        <dbReference type="SAM" id="MobiDB-lite"/>
    </source>
</evidence>
<dbReference type="InterPro" id="IPR051694">
    <property type="entry name" value="Immunoregulatory_rcpt-like"/>
</dbReference>
<keyword evidence="2 6" id="KW-0812">Transmembrane</keyword>
<reference evidence="7" key="1">
    <citation type="journal article" date="2020" name="Stud. Mycol.">
        <title>101 Dothideomycetes genomes: a test case for predicting lifestyles and emergence of pathogens.</title>
        <authorList>
            <person name="Haridas S."/>
            <person name="Albert R."/>
            <person name="Binder M."/>
            <person name="Bloem J."/>
            <person name="Labutti K."/>
            <person name="Salamov A."/>
            <person name="Andreopoulos B."/>
            <person name="Baker S."/>
            <person name="Barry K."/>
            <person name="Bills G."/>
            <person name="Bluhm B."/>
            <person name="Cannon C."/>
            <person name="Castanera R."/>
            <person name="Culley D."/>
            <person name="Daum C."/>
            <person name="Ezra D."/>
            <person name="Gonzalez J."/>
            <person name="Henrissat B."/>
            <person name="Kuo A."/>
            <person name="Liang C."/>
            <person name="Lipzen A."/>
            <person name="Lutzoni F."/>
            <person name="Magnuson J."/>
            <person name="Mondo S."/>
            <person name="Nolan M."/>
            <person name="Ohm R."/>
            <person name="Pangilinan J."/>
            <person name="Park H.-J."/>
            <person name="Ramirez L."/>
            <person name="Alfaro M."/>
            <person name="Sun H."/>
            <person name="Tritt A."/>
            <person name="Yoshinaga Y."/>
            <person name="Zwiers L.-H."/>
            <person name="Turgeon B."/>
            <person name="Goodwin S."/>
            <person name="Spatafora J."/>
            <person name="Crous P."/>
            <person name="Grigoriev I."/>
        </authorList>
    </citation>
    <scope>NUCLEOTIDE SEQUENCE</scope>
    <source>
        <strain evidence="7">CBS 133067</strain>
    </source>
</reference>
<feature type="compositionally biased region" description="Low complexity" evidence="5">
    <location>
        <begin position="148"/>
        <end position="250"/>
    </location>
</feature>
<proteinExistence type="predicted"/>
<evidence type="ECO:0000313" key="8">
    <source>
        <dbReference type="Proteomes" id="UP000799772"/>
    </source>
</evidence>
<evidence type="ECO:0000256" key="2">
    <source>
        <dbReference type="ARBA" id="ARBA00022692"/>
    </source>
</evidence>
<dbReference type="PANTHER" id="PTHR15549:SF26">
    <property type="entry name" value="AXIAL BUDDING PATTERN PROTEIN 2-RELATED"/>
    <property type="match status" value="1"/>
</dbReference>
<dbReference type="OrthoDB" id="4770059at2759"/>
<gene>
    <name evidence="7" type="ORF">NA57DRAFT_59897</name>
</gene>
<comment type="caution">
    <text evidence="7">The sequence shown here is derived from an EMBL/GenBank/DDBJ whole genome shotgun (WGS) entry which is preliminary data.</text>
</comment>
<sequence>MALTTIFTPPSSCFNYDYTWSTAASTYGNGQSSILVKDVNIQSTECYPPNYHAQFTVATPYSPGVCPWGYVSAATRTTSINPGATGVLCCPGAWQTLDGGLGCSTALSDPMVLQLPDGPMVASSGQLVAMHGIYIEYASSDLKVLPATTTSSSTTTSTTSSSRLPHTTMSTVSSKSTVSSQTPRPAKTVSATVTPSTSSTSASGSASSTSSTSTSASSTSASSTSALSTSASTSSTSSSASASASPTASTHESLSTGAQAGIGVGVSLAGLALIASAIWAVFRWRRRPQLVEPENQGMIQYYNGPAVPAGTHNRNIFTATDSRLLASELDGSQQTSSGGLELR</sequence>
<dbReference type="AlphaFoldDB" id="A0A9P4I938"/>